<organism evidence="1 2">
    <name type="scientific">Actinocorallia longicatena</name>
    <dbReference type="NCBI Taxonomy" id="111803"/>
    <lineage>
        <taxon>Bacteria</taxon>
        <taxon>Bacillati</taxon>
        <taxon>Actinomycetota</taxon>
        <taxon>Actinomycetes</taxon>
        <taxon>Streptosporangiales</taxon>
        <taxon>Thermomonosporaceae</taxon>
        <taxon>Actinocorallia</taxon>
    </lineage>
</organism>
<proteinExistence type="predicted"/>
<name>A0ABP6QK16_9ACTN</name>
<evidence type="ECO:0000313" key="1">
    <source>
        <dbReference type="EMBL" id="GAA3237004.1"/>
    </source>
</evidence>
<reference evidence="2" key="1">
    <citation type="journal article" date="2019" name="Int. J. Syst. Evol. Microbiol.">
        <title>The Global Catalogue of Microorganisms (GCM) 10K type strain sequencing project: providing services to taxonomists for standard genome sequencing and annotation.</title>
        <authorList>
            <consortium name="The Broad Institute Genomics Platform"/>
            <consortium name="The Broad Institute Genome Sequencing Center for Infectious Disease"/>
            <person name="Wu L."/>
            <person name="Ma J."/>
        </authorList>
    </citation>
    <scope>NUCLEOTIDE SEQUENCE [LARGE SCALE GENOMIC DNA]</scope>
    <source>
        <strain evidence="2">JCM 9377</strain>
    </source>
</reference>
<keyword evidence="2" id="KW-1185">Reference proteome</keyword>
<accession>A0ABP6QK16</accession>
<comment type="caution">
    <text evidence="1">The sequence shown here is derived from an EMBL/GenBank/DDBJ whole genome shotgun (WGS) entry which is preliminary data.</text>
</comment>
<gene>
    <name evidence="1" type="ORF">GCM10010468_71580</name>
</gene>
<dbReference type="EMBL" id="BAAAUV010000031">
    <property type="protein sequence ID" value="GAA3237004.1"/>
    <property type="molecule type" value="Genomic_DNA"/>
</dbReference>
<protein>
    <submittedName>
        <fullName evidence="1">Uncharacterized protein</fullName>
    </submittedName>
</protein>
<sequence>MARRVRRGPTLLLSDVPGRERLLDTVRLFAPEARVDGGVVWAGDSGLHGPVEVTPKLLRQARLPGGWPVLYVSSGDEGLVGGLAHRLGGIVFAGGRVLPGRDADHHLVTVYLARRPDPGRFSELVSPYAGGVTHTGVPGMDLYSGGRISALVRAVEGAAPPAVGAGAWELTCDLSETAADPAGAHRLALEVGRTALVIAAEFDGVPLDCDGYRITEPRDLLPASLTV</sequence>
<evidence type="ECO:0000313" key="2">
    <source>
        <dbReference type="Proteomes" id="UP001501237"/>
    </source>
</evidence>
<dbReference type="Proteomes" id="UP001501237">
    <property type="component" value="Unassembled WGS sequence"/>
</dbReference>